<protein>
    <submittedName>
        <fullName evidence="2">Uncharacterized protein</fullName>
    </submittedName>
</protein>
<feature type="transmembrane region" description="Helical" evidence="1">
    <location>
        <begin position="15"/>
        <end position="32"/>
    </location>
</feature>
<keyword evidence="1" id="KW-0472">Membrane</keyword>
<dbReference type="Proteomes" id="UP001174997">
    <property type="component" value="Unassembled WGS sequence"/>
</dbReference>
<keyword evidence="1" id="KW-1133">Transmembrane helix</keyword>
<dbReference type="EMBL" id="JAULSY010000017">
    <property type="protein sequence ID" value="KAK0671916.1"/>
    <property type="molecule type" value="Genomic_DNA"/>
</dbReference>
<evidence type="ECO:0000256" key="1">
    <source>
        <dbReference type="SAM" id="Phobius"/>
    </source>
</evidence>
<dbReference type="AlphaFoldDB" id="A0AA39ZIY3"/>
<accession>A0AA39ZIY3</accession>
<name>A0AA39ZIY3_9PEZI</name>
<proteinExistence type="predicted"/>
<feature type="transmembrane region" description="Helical" evidence="1">
    <location>
        <begin position="101"/>
        <end position="127"/>
    </location>
</feature>
<keyword evidence="1" id="KW-0812">Transmembrane</keyword>
<keyword evidence="3" id="KW-1185">Reference proteome</keyword>
<gene>
    <name evidence="2" type="ORF">QBC41DRAFT_42494</name>
</gene>
<comment type="caution">
    <text evidence="2">The sequence shown here is derived from an EMBL/GenBank/DDBJ whole genome shotgun (WGS) entry which is preliminary data.</text>
</comment>
<reference evidence="2" key="1">
    <citation type="submission" date="2023-06" db="EMBL/GenBank/DDBJ databases">
        <title>Genome-scale phylogeny and comparative genomics of the fungal order Sordariales.</title>
        <authorList>
            <consortium name="Lawrence Berkeley National Laboratory"/>
            <person name="Hensen N."/>
            <person name="Bonometti L."/>
            <person name="Westerberg I."/>
            <person name="Brannstrom I.O."/>
            <person name="Guillou S."/>
            <person name="Cros-Aarteil S."/>
            <person name="Calhoun S."/>
            <person name="Haridas S."/>
            <person name="Kuo A."/>
            <person name="Mondo S."/>
            <person name="Pangilinan J."/>
            <person name="Riley R."/>
            <person name="Labutti K."/>
            <person name="Andreopoulos B."/>
            <person name="Lipzen A."/>
            <person name="Chen C."/>
            <person name="Yanf M."/>
            <person name="Daum C."/>
            <person name="Ng V."/>
            <person name="Clum A."/>
            <person name="Steindorff A."/>
            <person name="Ohm R."/>
            <person name="Martin F."/>
            <person name="Silar P."/>
            <person name="Natvig D."/>
            <person name="Lalanne C."/>
            <person name="Gautier V."/>
            <person name="Ament-Velasquez S.L."/>
            <person name="Kruys A."/>
            <person name="Hutchinson M.I."/>
            <person name="Powell A.J."/>
            <person name="Barry K."/>
            <person name="Miller A.N."/>
            <person name="Grigoriev I.V."/>
            <person name="Debuchy R."/>
            <person name="Gladieux P."/>
            <person name="Thoren M.H."/>
            <person name="Johannesson H."/>
        </authorList>
    </citation>
    <scope>NUCLEOTIDE SEQUENCE</scope>
    <source>
        <strain evidence="2">CBS 307.81</strain>
    </source>
</reference>
<evidence type="ECO:0000313" key="3">
    <source>
        <dbReference type="Proteomes" id="UP001174997"/>
    </source>
</evidence>
<organism evidence="2 3">
    <name type="scientific">Cercophora samala</name>
    <dbReference type="NCBI Taxonomy" id="330535"/>
    <lineage>
        <taxon>Eukaryota</taxon>
        <taxon>Fungi</taxon>
        <taxon>Dikarya</taxon>
        <taxon>Ascomycota</taxon>
        <taxon>Pezizomycotina</taxon>
        <taxon>Sordariomycetes</taxon>
        <taxon>Sordariomycetidae</taxon>
        <taxon>Sordariales</taxon>
        <taxon>Lasiosphaeriaceae</taxon>
        <taxon>Cercophora</taxon>
    </lineage>
</organism>
<sequence length="163" mass="18685">MAGAVHTSAPPTPPVLIIFSNLFRYFAIYYWLPARRSFASTPTFPRFTLLLHCLQFCLYTFLSPHNLPTTIHTLPSPPLTFPPIHPPFYSRRYKEIDYRPHVIACSLSLAAIPYVSSFFFFFFFFFLPSLDHPSTWSLSSSFAITLTHFTSPDFHLVASPSQV</sequence>
<evidence type="ECO:0000313" key="2">
    <source>
        <dbReference type="EMBL" id="KAK0671916.1"/>
    </source>
</evidence>